<sequence>MKYPALMLSALLVILPANAEFLDVDPVMNAFAQQCDEALPGMEPACGCITANVRNWVSRTDAGDQQVRLWMLMSDALRGNVPDDQIYERASVAGVSREALSAAEIKYFDVVDDLFMACASQMTASAD</sequence>
<reference evidence="6 7" key="2">
    <citation type="journal article" date="2018" name="Nat. Biotechnol.">
        <title>A standardized bacterial taxonomy based on genome phylogeny substantially revises the tree of life.</title>
        <authorList>
            <person name="Parks D.H."/>
            <person name="Chuvochina M."/>
            <person name="Waite D.W."/>
            <person name="Rinke C."/>
            <person name="Skarshewski A."/>
            <person name="Chaumeil P.A."/>
            <person name="Hugenholtz P."/>
        </authorList>
    </citation>
    <scope>NUCLEOTIDE SEQUENCE [LARGE SCALE GENOMIC DNA]</scope>
    <source>
        <strain evidence="3">UBA10378</strain>
        <strain evidence="2">UBA8557</strain>
    </source>
</reference>
<reference evidence="4 5" key="1">
    <citation type="journal article" date="2014" name="Antonie Van Leeuwenhoek">
        <title>Hyphomonas beringensis sp. nov. and Hyphomonas chukchiensis sp. nov., isolated from surface seawater of the Bering Sea and Chukchi Sea.</title>
        <authorList>
            <person name="Li C."/>
            <person name="Lai Q."/>
            <person name="Li G."/>
            <person name="Dong C."/>
            <person name="Wang J."/>
            <person name="Liao Y."/>
            <person name="Shao Z."/>
        </authorList>
    </citation>
    <scope>NUCLEOTIDE SEQUENCE [LARGE SCALE GENOMIC DNA]</scope>
    <source>
        <strain evidence="4 5">22II1-22F38</strain>
    </source>
</reference>
<dbReference type="EMBL" id="AWFH01000012">
    <property type="protein sequence ID" value="KCZ61650.1"/>
    <property type="molecule type" value="Genomic_DNA"/>
</dbReference>
<dbReference type="Proteomes" id="UP000263957">
    <property type="component" value="Unassembled WGS sequence"/>
</dbReference>
<accession>A0A059E231</accession>
<dbReference type="EMBL" id="DMBR01000389">
    <property type="protein sequence ID" value="HAE95437.1"/>
    <property type="molecule type" value="Genomic_DNA"/>
</dbReference>
<dbReference type="EMBL" id="DOGS01000188">
    <property type="protein sequence ID" value="HBQ49070.1"/>
    <property type="molecule type" value="Genomic_DNA"/>
</dbReference>
<evidence type="ECO:0000256" key="1">
    <source>
        <dbReference type="SAM" id="SignalP"/>
    </source>
</evidence>
<evidence type="ECO:0000313" key="7">
    <source>
        <dbReference type="Proteomes" id="UP000263957"/>
    </source>
</evidence>
<dbReference type="AlphaFoldDB" id="A0A059E231"/>
<dbReference type="PATRIC" id="fig|1280948.3.peg.1560"/>
<keyword evidence="1" id="KW-0732">Signal</keyword>
<feature type="chain" id="PRO_5044537898" evidence="1">
    <location>
        <begin position="20"/>
        <end position="127"/>
    </location>
</feature>
<feature type="signal peptide" evidence="1">
    <location>
        <begin position="1"/>
        <end position="19"/>
    </location>
</feature>
<evidence type="ECO:0000313" key="4">
    <source>
        <dbReference type="EMBL" id="KCZ61650.1"/>
    </source>
</evidence>
<evidence type="ECO:0000313" key="3">
    <source>
        <dbReference type="EMBL" id="HBQ49070.1"/>
    </source>
</evidence>
<keyword evidence="5" id="KW-1185">Reference proteome</keyword>
<dbReference type="Proteomes" id="UP000024547">
    <property type="component" value="Unassembled WGS sequence"/>
</dbReference>
<evidence type="ECO:0000313" key="6">
    <source>
        <dbReference type="Proteomes" id="UP000259173"/>
    </source>
</evidence>
<evidence type="ECO:0000313" key="5">
    <source>
        <dbReference type="Proteomes" id="UP000024547"/>
    </source>
</evidence>
<evidence type="ECO:0000313" key="2">
    <source>
        <dbReference type="EMBL" id="HAE95437.1"/>
    </source>
</evidence>
<proteinExistence type="predicted"/>
<dbReference type="RefSeq" id="WP_035550760.1">
    <property type="nucleotide sequence ID" value="NZ_AWFH01000012.1"/>
</dbReference>
<name>A0A059E231_9PROT</name>
<dbReference type="Proteomes" id="UP000259173">
    <property type="component" value="Unassembled WGS sequence"/>
</dbReference>
<organism evidence="4 5">
    <name type="scientific">Hyphomonas atlantica</name>
    <dbReference type="NCBI Taxonomy" id="1280948"/>
    <lineage>
        <taxon>Bacteria</taxon>
        <taxon>Pseudomonadati</taxon>
        <taxon>Pseudomonadota</taxon>
        <taxon>Alphaproteobacteria</taxon>
        <taxon>Hyphomonadales</taxon>
        <taxon>Hyphomonadaceae</taxon>
        <taxon>Hyphomonas</taxon>
    </lineage>
</organism>
<comment type="caution">
    <text evidence="4">The sequence shown here is derived from an EMBL/GenBank/DDBJ whole genome shotgun (WGS) entry which is preliminary data.</text>
</comment>
<protein>
    <submittedName>
        <fullName evidence="4">Uncharacterized protein</fullName>
    </submittedName>
</protein>
<gene>
    <name evidence="2" type="ORF">DCG65_12835</name>
    <name evidence="3" type="ORF">DD728_09315</name>
    <name evidence="4" type="ORF">HY36_03645</name>
</gene>